<evidence type="ECO:0000256" key="1">
    <source>
        <dbReference type="ARBA" id="ARBA00006817"/>
    </source>
</evidence>
<dbReference type="AlphaFoldDB" id="N1W381"/>
<dbReference type="OrthoDB" id="337378at2"/>
<dbReference type="Pfam" id="PF08327">
    <property type="entry name" value="AHSA1"/>
    <property type="match status" value="1"/>
</dbReference>
<dbReference type="SUPFAM" id="SSF55961">
    <property type="entry name" value="Bet v1-like"/>
    <property type="match status" value="1"/>
</dbReference>
<evidence type="ECO:0000259" key="2">
    <source>
        <dbReference type="Pfam" id="PF08327"/>
    </source>
</evidence>
<evidence type="ECO:0000313" key="4">
    <source>
        <dbReference type="Proteomes" id="UP000012371"/>
    </source>
</evidence>
<name>N1W381_9LEPT</name>
<gene>
    <name evidence="3" type="ORF">LEP1GSC203_3625</name>
</gene>
<dbReference type="EMBL" id="AOGW02000009">
    <property type="protein sequence ID" value="EMY62141.1"/>
    <property type="molecule type" value="Genomic_DNA"/>
</dbReference>
<dbReference type="InterPro" id="IPR013538">
    <property type="entry name" value="ASHA1/2-like_C"/>
</dbReference>
<dbReference type="Gene3D" id="3.30.530.20">
    <property type="match status" value="1"/>
</dbReference>
<reference evidence="3" key="1">
    <citation type="submission" date="2013-03" db="EMBL/GenBank/DDBJ databases">
        <authorList>
            <person name="Harkins D.M."/>
            <person name="Durkin A.S."/>
            <person name="Brinkac L.M."/>
            <person name="Haft D.H."/>
            <person name="Selengut J.D."/>
            <person name="Sanka R."/>
            <person name="DePew J."/>
            <person name="Purushe J."/>
            <person name="Hartskeerl R.A."/>
            <person name="Ahmed A."/>
            <person name="van der Linden H."/>
            <person name="Goris M.G.A."/>
            <person name="Vinetz J.M."/>
            <person name="Sutton G.G."/>
            <person name="Nierman W.C."/>
            <person name="Fouts D.E."/>
        </authorList>
    </citation>
    <scope>NUCLEOTIDE SEQUENCE [LARGE SCALE GENOMIC DNA]</scope>
    <source>
        <strain evidence="3">LT 11-33</strain>
    </source>
</reference>
<comment type="similarity">
    <text evidence="1">Belongs to the AHA1 family.</text>
</comment>
<proteinExistence type="inferred from homology"/>
<dbReference type="STRING" id="1257025.LEP1GSC203_3625"/>
<protein>
    <recommendedName>
        <fullName evidence="2">Activator of Hsp90 ATPase homologue 1/2-like C-terminal domain-containing protein</fullName>
    </recommendedName>
</protein>
<comment type="caution">
    <text evidence="3">The sequence shown here is derived from an EMBL/GenBank/DDBJ whole genome shotgun (WGS) entry which is preliminary data.</text>
</comment>
<accession>N1W381</accession>
<dbReference type="RefSeq" id="WP_002973484.1">
    <property type="nucleotide sequence ID" value="NZ_AOGW02000009.1"/>
</dbReference>
<feature type="domain" description="Activator of Hsp90 ATPase homologue 1/2-like C-terminal" evidence="2">
    <location>
        <begin position="12"/>
        <end position="125"/>
    </location>
</feature>
<dbReference type="Proteomes" id="UP000012371">
    <property type="component" value="Unassembled WGS sequence"/>
</dbReference>
<organism evidence="3 4">
    <name type="scientific">Leptospira terpstrae serovar Hualin str. LT 11-33 = ATCC 700639</name>
    <dbReference type="NCBI Taxonomy" id="1257025"/>
    <lineage>
        <taxon>Bacteria</taxon>
        <taxon>Pseudomonadati</taxon>
        <taxon>Spirochaetota</taxon>
        <taxon>Spirochaetia</taxon>
        <taxon>Leptospirales</taxon>
        <taxon>Leptospiraceae</taxon>
        <taxon>Leptospira</taxon>
    </lineage>
</organism>
<dbReference type="InterPro" id="IPR023393">
    <property type="entry name" value="START-like_dom_sf"/>
</dbReference>
<keyword evidence="4" id="KW-1185">Reference proteome</keyword>
<evidence type="ECO:0000313" key="3">
    <source>
        <dbReference type="EMBL" id="EMY62141.1"/>
    </source>
</evidence>
<sequence length="140" mass="15865">MCKTIHQKVKFKASPKTIYQFIADSKNVTSLTGETAIISKRIGGTFSTMSGKVSGIIVDLEPSKRIVQAWRRSDFPEGIFSMATFTFKETTEGGTELKLTHRGVPKELIPDIEEGWRRNYWEMIRNAVRTLPNNPKQTKS</sequence>